<dbReference type="PANTHER" id="PTHR24305">
    <property type="entry name" value="CYTOCHROME P450"/>
    <property type="match status" value="1"/>
</dbReference>
<evidence type="ECO:0000313" key="7">
    <source>
        <dbReference type="EMBL" id="RFU76341.1"/>
    </source>
</evidence>
<feature type="transmembrane region" description="Helical" evidence="6">
    <location>
        <begin position="45"/>
        <end position="66"/>
    </location>
</feature>
<feature type="region of interest" description="Disordered" evidence="5">
    <location>
        <begin position="595"/>
        <end position="655"/>
    </location>
</feature>
<keyword evidence="2 4" id="KW-0479">Metal-binding</keyword>
<dbReference type="GO" id="GO:0016705">
    <property type="term" value="F:oxidoreductase activity, acting on paired donors, with incorporation or reduction of molecular oxygen"/>
    <property type="evidence" value="ECO:0007669"/>
    <property type="project" value="InterPro"/>
</dbReference>
<dbReference type="InterPro" id="IPR002401">
    <property type="entry name" value="Cyt_P450_E_grp-I"/>
</dbReference>
<dbReference type="GO" id="GO:0020037">
    <property type="term" value="F:heme binding"/>
    <property type="evidence" value="ECO:0007669"/>
    <property type="project" value="InterPro"/>
</dbReference>
<dbReference type="OrthoDB" id="5422613at2759"/>
<dbReference type="InterPro" id="IPR050121">
    <property type="entry name" value="Cytochrome_P450_monoxygenase"/>
</dbReference>
<keyword evidence="6" id="KW-1133">Transmembrane helix</keyword>
<dbReference type="Gene3D" id="1.10.630.10">
    <property type="entry name" value="Cytochrome P450"/>
    <property type="match status" value="1"/>
</dbReference>
<protein>
    <submittedName>
        <fullName evidence="7">Cytochrome p450</fullName>
    </submittedName>
</protein>
<feature type="compositionally biased region" description="Acidic residues" evidence="5">
    <location>
        <begin position="618"/>
        <end position="645"/>
    </location>
</feature>
<dbReference type="PANTHER" id="PTHR24305:SF78">
    <property type="entry name" value="P450, PUTATIVE (EUROFUNG)-RELATED"/>
    <property type="match status" value="1"/>
</dbReference>
<evidence type="ECO:0000256" key="2">
    <source>
        <dbReference type="ARBA" id="ARBA00022723"/>
    </source>
</evidence>
<keyword evidence="8" id="KW-1185">Reference proteome</keyword>
<keyword evidence="3 4" id="KW-0408">Iron</keyword>
<sequence length="655" mass="74113">MAVLLGRGIIAALNSSWQAAAGVSLAAGVVSHHLVFRPFEIDGYAWHLVFTYFGAAALLIVSHVQLADYQLVSALLRVLLVASAYNVGTVTSILVYRAFFHPLRQYPGPFWARLSRFYALGKLIESRQPYGNIQKLHQQYGDIVRVGPRELSINCPSAIHDLYGTHAKTRRSTWYMQTSKETAKTSLFHTRVPAAHKLRKKAWEMGLGFKGFSQDFEMLKSTNEHPAIQGVHESVAFLCAIGAVPWLLYMIAKIPGLTSYNRFYMWCNQQLRDKRMALTSEKQIFGAHEPRDVMSWLFKAMNEESTRVPLTEAAIQEDARLLILAGSLSLLANNPRIYQRLQAELQKQFPGGITDWTYEKAKTILYVDHVIYETLRLRPSVPAGLSREVPPQGLTIDGEFIPGGTIVAVPTYTIQRDARYWAEPLAFRPERWEGLSTEKSPWLAFARGQYVCPGRHLAMMGLRMVLSRIALQYNIEFPFGRNAESLSAEQARAILTYLCDDSSISTKMRSYAKELKGYTAPKAICVQCDLVFDPKNNIYKDCCYHSGEMEVDDEGDFWADHDEDCHGIIDSEEMRKEFSEGFTWNCCNKNGEEEGCQMGRHQADPAKSKRGMGYESGTDAESEPDEEDEEDEDEDDEDGSEGEQNEPDKKRKRLD</sequence>
<dbReference type="STRING" id="490622.A0A395NKD5"/>
<reference evidence="7 8" key="1">
    <citation type="journal article" date="2018" name="PLoS Pathog.">
        <title>Evolution of structural diversity of trichothecenes, a family of toxins produced by plant pathogenic and entomopathogenic fungi.</title>
        <authorList>
            <person name="Proctor R.H."/>
            <person name="McCormick S.P."/>
            <person name="Kim H.S."/>
            <person name="Cardoza R.E."/>
            <person name="Stanley A.M."/>
            <person name="Lindo L."/>
            <person name="Kelly A."/>
            <person name="Brown D.W."/>
            <person name="Lee T."/>
            <person name="Vaughan M.M."/>
            <person name="Alexander N.J."/>
            <person name="Busman M."/>
            <person name="Gutierrez S."/>
        </authorList>
    </citation>
    <scope>NUCLEOTIDE SEQUENCE [LARGE SCALE GENOMIC DNA]</scope>
    <source>
        <strain evidence="7 8">IBT 40837</strain>
    </source>
</reference>
<dbReference type="InterPro" id="IPR036396">
    <property type="entry name" value="Cyt_P450_sf"/>
</dbReference>
<feature type="transmembrane region" description="Helical" evidence="6">
    <location>
        <begin position="78"/>
        <end position="99"/>
    </location>
</feature>
<dbReference type="PRINTS" id="PR00463">
    <property type="entry name" value="EP450I"/>
</dbReference>
<evidence type="ECO:0000256" key="6">
    <source>
        <dbReference type="SAM" id="Phobius"/>
    </source>
</evidence>
<evidence type="ECO:0000313" key="8">
    <source>
        <dbReference type="Proteomes" id="UP000266272"/>
    </source>
</evidence>
<dbReference type="Pfam" id="PF00067">
    <property type="entry name" value="p450"/>
    <property type="match status" value="1"/>
</dbReference>
<keyword evidence="1 4" id="KW-0349">Heme</keyword>
<organism evidence="7 8">
    <name type="scientific">Trichoderma arundinaceum</name>
    <dbReference type="NCBI Taxonomy" id="490622"/>
    <lineage>
        <taxon>Eukaryota</taxon>
        <taxon>Fungi</taxon>
        <taxon>Dikarya</taxon>
        <taxon>Ascomycota</taxon>
        <taxon>Pezizomycotina</taxon>
        <taxon>Sordariomycetes</taxon>
        <taxon>Hypocreomycetidae</taxon>
        <taxon>Hypocreales</taxon>
        <taxon>Hypocreaceae</taxon>
        <taxon>Trichoderma</taxon>
    </lineage>
</organism>
<accession>A0A395NKD5</accession>
<dbReference type="SUPFAM" id="SSF48264">
    <property type="entry name" value="Cytochrome P450"/>
    <property type="match status" value="1"/>
</dbReference>
<keyword evidence="6" id="KW-0812">Transmembrane</keyword>
<gene>
    <name evidence="7" type="ORF">TARUN_5908</name>
</gene>
<dbReference type="InterPro" id="IPR001128">
    <property type="entry name" value="Cyt_P450"/>
</dbReference>
<dbReference type="EMBL" id="PXOA01000358">
    <property type="protein sequence ID" value="RFU76341.1"/>
    <property type="molecule type" value="Genomic_DNA"/>
</dbReference>
<evidence type="ECO:0000256" key="5">
    <source>
        <dbReference type="SAM" id="MobiDB-lite"/>
    </source>
</evidence>
<evidence type="ECO:0000256" key="3">
    <source>
        <dbReference type="ARBA" id="ARBA00023004"/>
    </source>
</evidence>
<comment type="cofactor">
    <cofactor evidence="4">
        <name>heme</name>
        <dbReference type="ChEBI" id="CHEBI:30413"/>
    </cofactor>
</comment>
<proteinExistence type="predicted"/>
<dbReference type="GO" id="GO:0005506">
    <property type="term" value="F:iron ion binding"/>
    <property type="evidence" value="ECO:0007669"/>
    <property type="project" value="InterPro"/>
</dbReference>
<keyword evidence="6" id="KW-0472">Membrane</keyword>
<feature type="binding site" description="axial binding residue" evidence="4">
    <location>
        <position position="452"/>
    </location>
    <ligand>
        <name>heme</name>
        <dbReference type="ChEBI" id="CHEBI:30413"/>
    </ligand>
    <ligandPart>
        <name>Fe</name>
        <dbReference type="ChEBI" id="CHEBI:18248"/>
    </ligandPart>
</feature>
<dbReference type="AlphaFoldDB" id="A0A395NKD5"/>
<comment type="caution">
    <text evidence="7">The sequence shown here is derived from an EMBL/GenBank/DDBJ whole genome shotgun (WGS) entry which is preliminary data.</text>
</comment>
<name>A0A395NKD5_TRIAR</name>
<dbReference type="GO" id="GO:0004497">
    <property type="term" value="F:monooxygenase activity"/>
    <property type="evidence" value="ECO:0007669"/>
    <property type="project" value="InterPro"/>
</dbReference>
<dbReference type="Proteomes" id="UP000266272">
    <property type="component" value="Unassembled WGS sequence"/>
</dbReference>
<evidence type="ECO:0000256" key="1">
    <source>
        <dbReference type="ARBA" id="ARBA00022617"/>
    </source>
</evidence>
<evidence type="ECO:0000256" key="4">
    <source>
        <dbReference type="PIRSR" id="PIRSR602401-1"/>
    </source>
</evidence>